<dbReference type="AlphaFoldDB" id="A0A1L7AN67"/>
<evidence type="ECO:0000313" key="3">
    <source>
        <dbReference type="Proteomes" id="UP000185494"/>
    </source>
</evidence>
<feature type="transmembrane region" description="Helical" evidence="1">
    <location>
        <begin position="21"/>
        <end position="45"/>
    </location>
</feature>
<dbReference type="KEGG" id="rgi:RGI145_22525"/>
<dbReference type="Pfam" id="PF11393">
    <property type="entry name" value="T4BSS_DotI_IcmL"/>
    <property type="match status" value="1"/>
</dbReference>
<proteinExistence type="predicted"/>
<dbReference type="RefSeq" id="WP_019460417.1">
    <property type="nucleotide sequence ID" value="NZ_CP015585.1"/>
</dbReference>
<keyword evidence="1" id="KW-0472">Membrane</keyword>
<keyword evidence="1" id="KW-0812">Transmembrane</keyword>
<keyword evidence="1" id="KW-1133">Transmembrane helix</keyword>
<evidence type="ECO:0008006" key="4">
    <source>
        <dbReference type="Google" id="ProtNLM"/>
    </source>
</evidence>
<sequence>MQNARAAVSNRLSDPEFQGRLVNRLTMLCVAMATVTVAALAHSYWLQTRPSETRYFLVDGRNPPRPIRALESPVVDDTQLLEWTVRAVLAAYNVNYHDYPTQLNTAGRRFSIQGWNSFAQSYMAGGSFEAMKRGRMVCYAQAQRAATIADTRISSGRLTYNIQFPVMQTCENSQQTSTNNLVISAMVVRTNDEDRPDGLVIDQLVAIAR</sequence>
<accession>A0A1L7AN67</accession>
<evidence type="ECO:0000313" key="2">
    <source>
        <dbReference type="EMBL" id="APT60134.1"/>
    </source>
</evidence>
<organism evidence="2 3">
    <name type="scientific">Roseomonas gilardii</name>
    <dbReference type="NCBI Taxonomy" id="257708"/>
    <lineage>
        <taxon>Bacteria</taxon>
        <taxon>Pseudomonadati</taxon>
        <taxon>Pseudomonadota</taxon>
        <taxon>Alphaproteobacteria</taxon>
        <taxon>Acetobacterales</taxon>
        <taxon>Roseomonadaceae</taxon>
        <taxon>Roseomonas</taxon>
    </lineage>
</organism>
<name>A0A1L7AN67_9PROT</name>
<reference evidence="2 3" key="1">
    <citation type="submission" date="2016-05" db="EMBL/GenBank/DDBJ databases">
        <title>Complete Genome and Methylome Analysis of Psychrotrophic Bacterial Isolates from Antarctic Lake Untersee.</title>
        <authorList>
            <person name="Fomenkov A."/>
            <person name="Akimov V.N."/>
            <person name="Vasilyeva L.V."/>
            <person name="Andersen D."/>
            <person name="Vincze T."/>
            <person name="Roberts R.J."/>
        </authorList>
    </citation>
    <scope>NUCLEOTIDE SEQUENCE [LARGE SCALE GENOMIC DNA]</scope>
    <source>
        <strain evidence="2 3">U14-5</strain>
        <plasmid evidence="3">Plasmid 1</plasmid>
    </source>
</reference>
<geneLocation type="plasmid" evidence="2 3">
    <name>1</name>
</geneLocation>
<dbReference type="InterPro" id="IPR021055">
    <property type="entry name" value="T4BSS_IcmL/DotI"/>
</dbReference>
<keyword evidence="2" id="KW-0614">Plasmid</keyword>
<evidence type="ECO:0000256" key="1">
    <source>
        <dbReference type="SAM" id="Phobius"/>
    </source>
</evidence>
<protein>
    <recommendedName>
        <fullName evidence="4">Intracellular multiplication protein IcmL</fullName>
    </recommendedName>
</protein>
<dbReference type="CDD" id="cd16385">
    <property type="entry name" value="IcmL"/>
    <property type="match status" value="1"/>
</dbReference>
<dbReference type="EMBL" id="CP015585">
    <property type="protein sequence ID" value="APT60134.1"/>
    <property type="molecule type" value="Genomic_DNA"/>
</dbReference>
<dbReference type="Proteomes" id="UP000185494">
    <property type="component" value="Chromosome 1"/>
</dbReference>
<gene>
    <name evidence="2" type="ORF">RGI145_22525</name>
</gene>